<evidence type="ECO:0000256" key="7">
    <source>
        <dbReference type="ARBA" id="ARBA00022525"/>
    </source>
</evidence>
<dbReference type="Pfam" id="PF00394">
    <property type="entry name" value="Cu-oxidase"/>
    <property type="match status" value="1"/>
</dbReference>
<keyword evidence="12" id="KW-0325">Glycoprotein</keyword>
<dbReference type="InterPro" id="IPR002355">
    <property type="entry name" value="Cu_oxidase_Cu_BS"/>
</dbReference>
<feature type="domain" description="Plastocyanin-like" evidence="15">
    <location>
        <begin position="262"/>
        <end position="395"/>
    </location>
</feature>
<evidence type="ECO:0000256" key="12">
    <source>
        <dbReference type="ARBA" id="ARBA00023180"/>
    </source>
</evidence>
<evidence type="ECO:0000256" key="8">
    <source>
        <dbReference type="ARBA" id="ARBA00022723"/>
    </source>
</evidence>
<dbReference type="SUPFAM" id="SSF49503">
    <property type="entry name" value="Cupredoxins"/>
    <property type="match status" value="2"/>
</dbReference>
<feature type="domain" description="Plastocyanin-like" evidence="14">
    <location>
        <begin position="16"/>
        <end position="150"/>
    </location>
</feature>
<evidence type="ECO:0000313" key="16">
    <source>
        <dbReference type="EMBL" id="KAK9209013.1"/>
    </source>
</evidence>
<comment type="cofactor">
    <cofactor evidence="2">
        <name>Cu cation</name>
        <dbReference type="ChEBI" id="CHEBI:23378"/>
    </cofactor>
</comment>
<reference evidence="16 17" key="1">
    <citation type="submission" date="2024-05" db="EMBL/GenBank/DDBJ databases">
        <title>Haplotype-resolved chromosome-level genome assembly of Huyou (Citrus changshanensis).</title>
        <authorList>
            <person name="Miao C."/>
            <person name="Chen W."/>
            <person name="Wu Y."/>
            <person name="Wang L."/>
            <person name="Zhao S."/>
            <person name="Grierson D."/>
            <person name="Xu C."/>
            <person name="Chen K."/>
        </authorList>
    </citation>
    <scope>NUCLEOTIDE SEQUENCE [LARGE SCALE GENOMIC DNA]</scope>
    <source>
        <strain evidence="16">01-14</strain>
        <tissue evidence="16">Leaf</tissue>
    </source>
</reference>
<proteinExistence type="inferred from homology"/>
<dbReference type="GO" id="GO:0046274">
    <property type="term" value="P:lignin catabolic process"/>
    <property type="evidence" value="ECO:0007669"/>
    <property type="project" value="UniProtKB-KW"/>
</dbReference>
<comment type="caution">
    <text evidence="16">The sequence shown here is derived from an EMBL/GenBank/DDBJ whole genome shotgun (WGS) entry which is preliminary data.</text>
</comment>
<keyword evidence="13" id="KW-0439">Lignin degradation</keyword>
<dbReference type="InterPro" id="IPR001117">
    <property type="entry name" value="Cu-oxidase_2nd"/>
</dbReference>
<dbReference type="PANTHER" id="PTHR11709">
    <property type="entry name" value="MULTI-COPPER OXIDASE"/>
    <property type="match status" value="1"/>
</dbReference>
<sequence>MVNYFVVTKLCVWLSRGEWWNRDVDAVENVMKYGGGPDSSYAYTMNDTFIQIVEPGKIYMLRIINAALNDELFFAIANHTLTVIDIDAVYTKPFTTTAIMITPGQTTTVLLTANQFPDASGMFAMAARPYLTSFFPFDNSTTVGFLQYKNMGNFGKIRSPYNLQLYNLPKMEDTAFATKFSDSLRSLASSQYPCNVPKTIDKRVIVTISLNLQDCPKNQTCNGLNGKRFAASMSNQSFVRPSLSVLENYYKNLSSGIFSSDFPEMPPTAFDYTGVDPLRENMNAEFGTKLLVVPYGTNIEIVIQDTAFLNVENHPIHVHGHNFFIVRRGFGNYDEAKDTATYNLVDPPVRNTVAVPKGGWAAIRIKADNPEVRFIHCHLEEHAFWGLAMGFIVKNSPRKSQTLLPPPKDLPAC</sequence>
<keyword evidence="11" id="KW-0186">Copper</keyword>
<evidence type="ECO:0000256" key="3">
    <source>
        <dbReference type="ARBA" id="ARBA00004271"/>
    </source>
</evidence>
<keyword evidence="9" id="KW-0677">Repeat</keyword>
<evidence type="ECO:0000256" key="5">
    <source>
        <dbReference type="ARBA" id="ARBA00012297"/>
    </source>
</evidence>
<evidence type="ECO:0000256" key="1">
    <source>
        <dbReference type="ARBA" id="ARBA00000349"/>
    </source>
</evidence>
<evidence type="ECO:0000256" key="9">
    <source>
        <dbReference type="ARBA" id="ARBA00022737"/>
    </source>
</evidence>
<keyword evidence="17" id="KW-1185">Reference proteome</keyword>
<evidence type="ECO:0000256" key="4">
    <source>
        <dbReference type="ARBA" id="ARBA00010609"/>
    </source>
</evidence>
<name>A0AAP0MH64_9ROSI</name>
<evidence type="ECO:0000259" key="15">
    <source>
        <dbReference type="Pfam" id="PF07731"/>
    </source>
</evidence>
<organism evidence="16 17">
    <name type="scientific">Citrus x changshan-huyou</name>
    <dbReference type="NCBI Taxonomy" id="2935761"/>
    <lineage>
        <taxon>Eukaryota</taxon>
        <taxon>Viridiplantae</taxon>
        <taxon>Streptophyta</taxon>
        <taxon>Embryophyta</taxon>
        <taxon>Tracheophyta</taxon>
        <taxon>Spermatophyta</taxon>
        <taxon>Magnoliopsida</taxon>
        <taxon>eudicotyledons</taxon>
        <taxon>Gunneridae</taxon>
        <taxon>Pentapetalae</taxon>
        <taxon>rosids</taxon>
        <taxon>malvids</taxon>
        <taxon>Sapindales</taxon>
        <taxon>Rutaceae</taxon>
        <taxon>Aurantioideae</taxon>
        <taxon>Citrus</taxon>
    </lineage>
</organism>
<evidence type="ECO:0000259" key="14">
    <source>
        <dbReference type="Pfam" id="PF00394"/>
    </source>
</evidence>
<dbReference type="InterPro" id="IPR008972">
    <property type="entry name" value="Cupredoxin"/>
</dbReference>
<comment type="similarity">
    <text evidence="4">Belongs to the multicopper oxidase family.</text>
</comment>
<dbReference type="PROSITE" id="PS00080">
    <property type="entry name" value="MULTICOPPER_OXIDASE2"/>
    <property type="match status" value="1"/>
</dbReference>
<evidence type="ECO:0000256" key="11">
    <source>
        <dbReference type="ARBA" id="ARBA00023008"/>
    </source>
</evidence>
<evidence type="ECO:0000256" key="2">
    <source>
        <dbReference type="ARBA" id="ARBA00001935"/>
    </source>
</evidence>
<dbReference type="EMBL" id="JBCGBO010000004">
    <property type="protein sequence ID" value="KAK9209013.1"/>
    <property type="molecule type" value="Genomic_DNA"/>
</dbReference>
<dbReference type="EC" id="1.10.3.2" evidence="5"/>
<dbReference type="AlphaFoldDB" id="A0AAP0MH64"/>
<dbReference type="Proteomes" id="UP001428341">
    <property type="component" value="Unassembled WGS sequence"/>
</dbReference>
<evidence type="ECO:0000256" key="10">
    <source>
        <dbReference type="ARBA" id="ARBA00023002"/>
    </source>
</evidence>
<gene>
    <name evidence="16" type="ORF">WN944_001374</name>
</gene>
<evidence type="ECO:0000313" key="17">
    <source>
        <dbReference type="Proteomes" id="UP001428341"/>
    </source>
</evidence>
<protein>
    <recommendedName>
        <fullName evidence="5">laccase</fullName>
        <ecNumber evidence="5">1.10.3.2</ecNumber>
    </recommendedName>
</protein>
<dbReference type="CDD" id="cd13875">
    <property type="entry name" value="CuRO_2_LCC_plant"/>
    <property type="match status" value="1"/>
</dbReference>
<evidence type="ECO:0000256" key="6">
    <source>
        <dbReference type="ARBA" id="ARBA00022523"/>
    </source>
</evidence>
<dbReference type="CDD" id="cd13897">
    <property type="entry name" value="CuRO_3_LCC_plant"/>
    <property type="match status" value="1"/>
</dbReference>
<dbReference type="InterPro" id="IPR045087">
    <property type="entry name" value="Cu-oxidase_fam"/>
</dbReference>
<dbReference type="InterPro" id="IPR034289">
    <property type="entry name" value="CuRO_3_LCC"/>
</dbReference>
<dbReference type="GO" id="GO:0048046">
    <property type="term" value="C:apoplast"/>
    <property type="evidence" value="ECO:0007669"/>
    <property type="project" value="UniProtKB-SubCell"/>
</dbReference>
<evidence type="ECO:0000256" key="13">
    <source>
        <dbReference type="ARBA" id="ARBA00023185"/>
    </source>
</evidence>
<dbReference type="PANTHER" id="PTHR11709:SF292">
    <property type="entry name" value="LACCASE-1"/>
    <property type="match status" value="1"/>
</dbReference>
<dbReference type="InterPro" id="IPR011706">
    <property type="entry name" value="Cu-oxidase_C"/>
</dbReference>
<accession>A0AAP0MH64</accession>
<keyword evidence="10" id="KW-0560">Oxidoreductase</keyword>
<dbReference type="Gene3D" id="2.60.40.420">
    <property type="entry name" value="Cupredoxins - blue copper proteins"/>
    <property type="match status" value="2"/>
</dbReference>
<dbReference type="Pfam" id="PF07731">
    <property type="entry name" value="Cu-oxidase_2"/>
    <property type="match status" value="1"/>
</dbReference>
<keyword evidence="8" id="KW-0479">Metal-binding</keyword>
<comment type="catalytic activity">
    <reaction evidence="1">
        <text>4 hydroquinone + O2 = 4 benzosemiquinone + 2 H2O</text>
        <dbReference type="Rhea" id="RHEA:11276"/>
        <dbReference type="ChEBI" id="CHEBI:15377"/>
        <dbReference type="ChEBI" id="CHEBI:15379"/>
        <dbReference type="ChEBI" id="CHEBI:17594"/>
        <dbReference type="ChEBI" id="CHEBI:17977"/>
        <dbReference type="EC" id="1.10.3.2"/>
    </reaction>
</comment>
<dbReference type="InterPro" id="IPR034285">
    <property type="entry name" value="CuRO_2_LCC"/>
</dbReference>
<comment type="subcellular location">
    <subcellularLocation>
        <location evidence="3">Secreted</location>
        <location evidence="3">Extracellular space</location>
        <location evidence="3">Apoplast</location>
    </subcellularLocation>
</comment>
<dbReference type="GO" id="GO:0005507">
    <property type="term" value="F:copper ion binding"/>
    <property type="evidence" value="ECO:0007669"/>
    <property type="project" value="InterPro"/>
</dbReference>
<keyword evidence="6" id="KW-0052">Apoplast</keyword>
<dbReference type="GO" id="GO:0052716">
    <property type="term" value="F:hydroquinone:oxygen oxidoreductase activity"/>
    <property type="evidence" value="ECO:0007669"/>
    <property type="project" value="UniProtKB-EC"/>
</dbReference>
<keyword evidence="7" id="KW-0964">Secreted</keyword>